<protein>
    <submittedName>
        <fullName evidence="1">Uncharacterized protein</fullName>
    </submittedName>
</protein>
<evidence type="ECO:0000313" key="1">
    <source>
        <dbReference type="EMBL" id="KIQ62425.1"/>
    </source>
</evidence>
<proteinExistence type="predicted"/>
<dbReference type="Proteomes" id="UP000032066">
    <property type="component" value="Unassembled WGS sequence"/>
</dbReference>
<dbReference type="STRING" id="2064.TR51_25655"/>
<dbReference type="PATRIC" id="fig|2064.6.peg.5456"/>
<dbReference type="EMBL" id="JXZB01000004">
    <property type="protein sequence ID" value="KIQ62425.1"/>
    <property type="molecule type" value="Genomic_DNA"/>
</dbReference>
<sequence length="138" mass="16095">MASIIRPEDFNPNTADPLRWRWSRDQMSAVIRALAGQPVYIELDRGTGYTWQAELLDCGHDTVTVRLDETPNRRIAYHLFKVGVIMDARPQASFKWEALRIFREEEHERKIARAARKVEFEAAMAARRARQEAAWKRA</sequence>
<name>A0A0D0N2X4_KITGR</name>
<evidence type="ECO:0000313" key="2">
    <source>
        <dbReference type="Proteomes" id="UP000032066"/>
    </source>
</evidence>
<dbReference type="RefSeq" id="WP_043914410.1">
    <property type="nucleotide sequence ID" value="NZ_JXZB01000004.1"/>
</dbReference>
<accession>A0A0D0N2X4</accession>
<gene>
    <name evidence="1" type="ORF">TR51_25655</name>
</gene>
<reference evidence="1 2" key="1">
    <citation type="submission" date="2015-02" db="EMBL/GenBank/DDBJ databases">
        <title>Draft genome sequence of Kitasatospora griseola MF730-N6, a bafilomycin, terpentecin and satosporin producer.</title>
        <authorList>
            <person name="Arens J.C."/>
            <person name="Haltli B."/>
            <person name="Kerr R.G."/>
        </authorList>
    </citation>
    <scope>NUCLEOTIDE SEQUENCE [LARGE SCALE GENOMIC DNA]</scope>
    <source>
        <strain evidence="1 2">MF730-N6</strain>
    </source>
</reference>
<comment type="caution">
    <text evidence="1">The sequence shown here is derived from an EMBL/GenBank/DDBJ whole genome shotgun (WGS) entry which is preliminary data.</text>
</comment>
<dbReference type="AlphaFoldDB" id="A0A0D0N2X4"/>
<organism evidence="1 2">
    <name type="scientific">Kitasatospora griseola</name>
    <name type="common">Streptomyces griseolosporeus</name>
    <dbReference type="NCBI Taxonomy" id="2064"/>
    <lineage>
        <taxon>Bacteria</taxon>
        <taxon>Bacillati</taxon>
        <taxon>Actinomycetota</taxon>
        <taxon>Actinomycetes</taxon>
        <taxon>Kitasatosporales</taxon>
        <taxon>Streptomycetaceae</taxon>
        <taxon>Kitasatospora</taxon>
    </lineage>
</organism>
<keyword evidence="2" id="KW-1185">Reference proteome</keyword>